<dbReference type="EMBL" id="KK198757">
    <property type="protein sequence ID" value="KCW72455.1"/>
    <property type="molecule type" value="Genomic_DNA"/>
</dbReference>
<name>A0A059C3H6_EUCGR</name>
<accession>A0A059C3H6</accession>
<dbReference type="Gramene" id="KCW72455">
    <property type="protein sequence ID" value="KCW72455"/>
    <property type="gene ID" value="EUGRSUZ_E00902"/>
</dbReference>
<proteinExistence type="predicted"/>
<dbReference type="AlphaFoldDB" id="A0A059C3H6"/>
<sequence length="77" mass="8518">MVICFPKTFFSQNSIIDSSTNGFSSFTSNSLDPSSISRISLKLNASSHIILLMLLHTNAESNGVNKVRCWCNDFSNK</sequence>
<organism evidence="1">
    <name type="scientific">Eucalyptus grandis</name>
    <name type="common">Flooded gum</name>
    <dbReference type="NCBI Taxonomy" id="71139"/>
    <lineage>
        <taxon>Eukaryota</taxon>
        <taxon>Viridiplantae</taxon>
        <taxon>Streptophyta</taxon>
        <taxon>Embryophyta</taxon>
        <taxon>Tracheophyta</taxon>
        <taxon>Spermatophyta</taxon>
        <taxon>Magnoliopsida</taxon>
        <taxon>eudicotyledons</taxon>
        <taxon>Gunneridae</taxon>
        <taxon>Pentapetalae</taxon>
        <taxon>rosids</taxon>
        <taxon>malvids</taxon>
        <taxon>Myrtales</taxon>
        <taxon>Myrtaceae</taxon>
        <taxon>Myrtoideae</taxon>
        <taxon>Eucalypteae</taxon>
        <taxon>Eucalyptus</taxon>
    </lineage>
</organism>
<evidence type="ECO:0000313" key="1">
    <source>
        <dbReference type="EMBL" id="KCW72455.1"/>
    </source>
</evidence>
<dbReference type="InParanoid" id="A0A059C3H6"/>
<reference evidence="1" key="1">
    <citation type="submission" date="2013-07" db="EMBL/GenBank/DDBJ databases">
        <title>The genome of Eucalyptus grandis.</title>
        <authorList>
            <person name="Schmutz J."/>
            <person name="Hayes R."/>
            <person name="Myburg A."/>
            <person name="Tuskan G."/>
            <person name="Grattapaglia D."/>
            <person name="Rokhsar D.S."/>
        </authorList>
    </citation>
    <scope>NUCLEOTIDE SEQUENCE</scope>
    <source>
        <tissue evidence="1">Leaf extractions</tissue>
    </source>
</reference>
<gene>
    <name evidence="1" type="ORF">EUGRSUZ_E00902</name>
</gene>
<protein>
    <submittedName>
        <fullName evidence="1">Uncharacterized protein</fullName>
    </submittedName>
</protein>